<keyword evidence="2" id="KW-1185">Reference proteome</keyword>
<evidence type="ECO:0000313" key="2">
    <source>
        <dbReference type="Proteomes" id="UP000020492"/>
    </source>
</evidence>
<dbReference type="EMBL" id="JHAC01000031">
    <property type="protein sequence ID" value="EYB67868.1"/>
    <property type="molecule type" value="Genomic_DNA"/>
</dbReference>
<dbReference type="Proteomes" id="UP000020492">
    <property type="component" value="Unassembled WGS sequence"/>
</dbReference>
<sequence length="99" mass="10613">MWYETYGRITRVNADGSSTTFAPVNGNTSSILGLDRQQPGLLWLQGSGGILRFDTADASSQVILTDWVPASALNAEGGLTFLTRETAGAEARSYLSTLR</sequence>
<gene>
    <name evidence="1" type="ORF">DEIPH_ctg031orf0001</name>
</gene>
<protein>
    <submittedName>
        <fullName evidence="1">Uncharacterized protein</fullName>
    </submittedName>
</protein>
<name>A0A016QP63_9DEIO</name>
<accession>A0A016QP63</accession>
<comment type="caution">
    <text evidence="1">The sequence shown here is derived from an EMBL/GenBank/DDBJ whole genome shotgun (WGS) entry which is preliminary data.</text>
</comment>
<evidence type="ECO:0000313" key="1">
    <source>
        <dbReference type="EMBL" id="EYB67868.1"/>
    </source>
</evidence>
<dbReference type="PATRIC" id="fig|1476583.3.peg.1967"/>
<reference evidence="1 2" key="1">
    <citation type="submission" date="2014-03" db="EMBL/GenBank/DDBJ databases">
        <title>Draft genome sequence of Deinococcus phoenicis 1P10ME.</title>
        <authorList>
            <person name="Stepanov V.G."/>
            <person name="Vaishampayan P."/>
            <person name="Venkateswaran K."/>
            <person name="Fox G.E."/>
        </authorList>
    </citation>
    <scope>NUCLEOTIDE SEQUENCE [LARGE SCALE GENOMIC DNA]</scope>
    <source>
        <strain evidence="1 2">1P10ME</strain>
    </source>
</reference>
<organism evidence="1 2">
    <name type="scientific">Deinococcus phoenicis</name>
    <dbReference type="NCBI Taxonomy" id="1476583"/>
    <lineage>
        <taxon>Bacteria</taxon>
        <taxon>Thermotogati</taxon>
        <taxon>Deinococcota</taxon>
        <taxon>Deinococci</taxon>
        <taxon>Deinococcales</taxon>
        <taxon>Deinococcaceae</taxon>
        <taxon>Deinococcus</taxon>
    </lineage>
</organism>
<dbReference type="AlphaFoldDB" id="A0A016QP63"/>
<proteinExistence type="predicted"/>